<evidence type="ECO:0000256" key="3">
    <source>
        <dbReference type="ARBA" id="ARBA00022448"/>
    </source>
</evidence>
<gene>
    <name evidence="15" type="primary">ATP8</name>
</gene>
<evidence type="ECO:0000256" key="13">
    <source>
        <dbReference type="RuleBase" id="RU003661"/>
    </source>
</evidence>
<evidence type="ECO:0000256" key="6">
    <source>
        <dbReference type="ARBA" id="ARBA00022781"/>
    </source>
</evidence>
<dbReference type="RefSeq" id="YP_009967663.1">
    <property type="nucleotide sequence ID" value="NC_051875.1"/>
</dbReference>
<dbReference type="GO" id="GO:0015078">
    <property type="term" value="F:proton transmembrane transporter activity"/>
    <property type="evidence" value="ECO:0007669"/>
    <property type="project" value="InterPro"/>
</dbReference>
<reference evidence="15" key="1">
    <citation type="journal article" date="2020" name="PeerJ">
        <title>New Records of a Lost Species and a Geographic Range Expansion for Sengis in the Horn of Africa.</title>
        <authorList>
            <person name="Heritage S."/>
            <person name="Rayaleh H.A."/>
            <person name="Awaleh D.G."/>
            <person name="Rathbun G.B."/>
        </authorList>
    </citation>
    <scope>NUCLEOTIDE SEQUENCE</scope>
</reference>
<keyword evidence="4 13" id="KW-0138">CF(0)</keyword>
<keyword evidence="12" id="KW-0066">ATP synthesis</keyword>
<organism evidence="15">
    <name type="scientific">Galegeeska revoilii</name>
    <name type="common">Somali elephant shrew</name>
    <dbReference type="NCBI Taxonomy" id="483428"/>
    <lineage>
        <taxon>Eukaryota</taxon>
        <taxon>Metazoa</taxon>
        <taxon>Chordata</taxon>
        <taxon>Craniata</taxon>
        <taxon>Vertebrata</taxon>
        <taxon>Euteleostomi</taxon>
        <taxon>Mammalia</taxon>
        <taxon>Eutheria</taxon>
        <taxon>Afrotheria</taxon>
        <taxon>Macroscelidea</taxon>
        <taxon>Macroscelididae</taxon>
        <taxon>Galegeeska</taxon>
    </lineage>
</organism>
<evidence type="ECO:0000256" key="8">
    <source>
        <dbReference type="ARBA" id="ARBA00022990"/>
    </source>
</evidence>
<dbReference type="EMBL" id="MT354766">
    <property type="protein sequence ID" value="QMV34613.1"/>
    <property type="molecule type" value="Genomic_DNA"/>
</dbReference>
<evidence type="ECO:0000256" key="4">
    <source>
        <dbReference type="ARBA" id="ARBA00022547"/>
    </source>
</evidence>
<dbReference type="AlphaFoldDB" id="A0A7G5BD78"/>
<dbReference type="EMBL" id="MT354768">
    <property type="protein sequence ID" value="QMV34639.1"/>
    <property type="molecule type" value="Genomic_DNA"/>
</dbReference>
<dbReference type="InterPro" id="IPR001421">
    <property type="entry name" value="ATP8_metazoa"/>
</dbReference>
<evidence type="ECO:0000256" key="9">
    <source>
        <dbReference type="ARBA" id="ARBA00023065"/>
    </source>
</evidence>
<evidence type="ECO:0000256" key="11">
    <source>
        <dbReference type="ARBA" id="ARBA00023136"/>
    </source>
</evidence>
<evidence type="ECO:0000313" key="15">
    <source>
        <dbReference type="EMBL" id="QMV34613.1"/>
    </source>
</evidence>
<dbReference type="CTD" id="4509"/>
<keyword evidence="5 13" id="KW-0812">Transmembrane</keyword>
<keyword evidence="10 13" id="KW-0496">Mitochondrion</keyword>
<evidence type="ECO:0000256" key="7">
    <source>
        <dbReference type="ARBA" id="ARBA00022989"/>
    </source>
</evidence>
<name>A0A7G5BD78_9EUTH</name>
<accession>A0A7G5BD78</accession>
<comment type="similarity">
    <text evidence="2 13">Belongs to the ATPase protein 8 family.</text>
</comment>
<keyword evidence="6 13" id="KW-0375">Hydrogen ion transport</keyword>
<protein>
    <recommendedName>
        <fullName evidence="13">ATP synthase complex subunit 8</fullName>
    </recommendedName>
</protein>
<comment type="subcellular location">
    <subcellularLocation>
        <location evidence="1 13">Mitochondrion membrane</location>
        <topology evidence="1 13">Single-pass membrane protein</topology>
    </subcellularLocation>
</comment>
<keyword evidence="7 14" id="KW-1133">Transmembrane helix</keyword>
<dbReference type="InterPro" id="IPR039017">
    <property type="entry name" value="ATP8_mammal"/>
</dbReference>
<dbReference type="GO" id="GO:0015986">
    <property type="term" value="P:proton motive force-driven ATP synthesis"/>
    <property type="evidence" value="ECO:0007669"/>
    <property type="project" value="InterPro"/>
</dbReference>
<dbReference type="PANTHER" id="PTHR13722:SF0">
    <property type="entry name" value="ATP SYNTHASE PROTEIN 8"/>
    <property type="match status" value="1"/>
</dbReference>
<evidence type="ECO:0000256" key="10">
    <source>
        <dbReference type="ARBA" id="ARBA00023128"/>
    </source>
</evidence>
<keyword evidence="9 13" id="KW-0406">Ion transport</keyword>
<dbReference type="GeneID" id="60449355"/>
<dbReference type="Pfam" id="PF00895">
    <property type="entry name" value="ATP-synt_8"/>
    <property type="match status" value="1"/>
</dbReference>
<evidence type="ECO:0000256" key="12">
    <source>
        <dbReference type="ARBA" id="ARBA00023310"/>
    </source>
</evidence>
<evidence type="ECO:0000256" key="14">
    <source>
        <dbReference type="SAM" id="Phobius"/>
    </source>
</evidence>
<evidence type="ECO:0000256" key="5">
    <source>
        <dbReference type="ARBA" id="ARBA00022692"/>
    </source>
</evidence>
<keyword evidence="3 13" id="KW-0813">Transport</keyword>
<evidence type="ECO:0000256" key="2">
    <source>
        <dbReference type="ARBA" id="ARBA00008892"/>
    </source>
</evidence>
<evidence type="ECO:0000256" key="1">
    <source>
        <dbReference type="ARBA" id="ARBA00004304"/>
    </source>
</evidence>
<keyword evidence="11 14" id="KW-0472">Membrane</keyword>
<dbReference type="GO" id="GO:0045259">
    <property type="term" value="C:proton-transporting ATP synthase complex"/>
    <property type="evidence" value="ECO:0007669"/>
    <property type="project" value="UniProtKB-KW"/>
</dbReference>
<geneLocation type="mitochondrion" evidence="15"/>
<dbReference type="PANTHER" id="PTHR13722">
    <property type="entry name" value="ATP SYNTHASE PROTEIN 8"/>
    <property type="match status" value="1"/>
</dbReference>
<proteinExistence type="inferred from homology"/>
<feature type="transmembrane region" description="Helical" evidence="14">
    <location>
        <begin position="6"/>
        <end position="24"/>
    </location>
</feature>
<dbReference type="GO" id="GO:0031966">
    <property type="term" value="C:mitochondrial membrane"/>
    <property type="evidence" value="ECO:0007669"/>
    <property type="project" value="UniProtKB-SubCell"/>
</dbReference>
<keyword evidence="8" id="KW-0007">Acetylation</keyword>
<sequence length="67" mass="7931">MPQLDTTPWFTTILSMLITLFILFQINISKLPFPPDPMSKPQSNHMKTNPWELKWTKIYLPHSLPQH</sequence>